<comment type="caution">
    <text evidence="2">The sequence shown here is derived from an EMBL/GenBank/DDBJ whole genome shotgun (WGS) entry which is preliminary data.</text>
</comment>
<keyword evidence="3" id="KW-1185">Reference proteome</keyword>
<proteinExistence type="predicted"/>
<dbReference type="InterPro" id="IPR033643">
    <property type="entry name" value="SYLF_SH3YL1-like"/>
</dbReference>
<protein>
    <submittedName>
        <fullName evidence="2">SH3 domain-containing protein</fullName>
    </submittedName>
</protein>
<dbReference type="AlphaFoldDB" id="A0A1R1YIJ6"/>
<evidence type="ECO:0000313" key="2">
    <source>
        <dbReference type="EMBL" id="OMJ26536.1"/>
    </source>
</evidence>
<evidence type="ECO:0000259" key="1">
    <source>
        <dbReference type="Pfam" id="PF04366"/>
    </source>
</evidence>
<dbReference type="PANTHER" id="PTHR15629:SF2">
    <property type="entry name" value="SH3 DOMAIN-CONTAINING YSC84-LIKE PROTEIN 1"/>
    <property type="match status" value="1"/>
</dbReference>
<organism evidence="2 3">
    <name type="scientific">Smittium culicis</name>
    <dbReference type="NCBI Taxonomy" id="133412"/>
    <lineage>
        <taxon>Eukaryota</taxon>
        <taxon>Fungi</taxon>
        <taxon>Fungi incertae sedis</taxon>
        <taxon>Zoopagomycota</taxon>
        <taxon>Kickxellomycotina</taxon>
        <taxon>Harpellomycetes</taxon>
        <taxon>Harpellales</taxon>
        <taxon>Legeriomycetaceae</taxon>
        <taxon>Smittium</taxon>
    </lineage>
</organism>
<dbReference type="GO" id="GO:0035091">
    <property type="term" value="F:phosphatidylinositol binding"/>
    <property type="evidence" value="ECO:0007669"/>
    <property type="project" value="TreeGrafter"/>
</dbReference>
<dbReference type="InterPro" id="IPR051702">
    <property type="entry name" value="SH3_domain_YSC84-like"/>
</dbReference>
<evidence type="ECO:0000313" key="3">
    <source>
        <dbReference type="Proteomes" id="UP000187429"/>
    </source>
</evidence>
<dbReference type="OrthoDB" id="443981at2759"/>
<feature type="domain" description="Ysc84 actin-binding" evidence="1">
    <location>
        <begin position="84"/>
        <end position="204"/>
    </location>
</feature>
<gene>
    <name evidence="2" type="ORF">AYI69_g3980</name>
</gene>
<accession>A0A1R1YIJ6</accession>
<dbReference type="EMBL" id="LSSM01001454">
    <property type="protein sequence ID" value="OMJ26536.1"/>
    <property type="molecule type" value="Genomic_DNA"/>
</dbReference>
<sequence length="244" mass="26033">MFDKIHSPIPVSLEKDIDKASSPTEAKYQNKVIPANILERCKGIAVLTVIKGGFMWSGRAGSGLVVSRLPDGKWSSPSAIGTAGVGFGGQIGAELTDFVMILNTDSAVKAFSRGGNLTLGASVAIAAGPLGRSVEAGGAVLNPAPVFSYSKTKGLFAGASLEGSVIIERKGTNERFYGKKVRAYELLSGEIEPSPKAQKLYDSIDFRNEKSKNPNEKHENTNYIKNKNFVPLIGPDELKGKYIK</sequence>
<dbReference type="CDD" id="cd11525">
    <property type="entry name" value="SYLF_SH3YL1_like"/>
    <property type="match status" value="1"/>
</dbReference>
<name>A0A1R1YIJ6_9FUNG</name>
<dbReference type="Pfam" id="PF04366">
    <property type="entry name" value="Ysc84"/>
    <property type="match status" value="1"/>
</dbReference>
<dbReference type="Proteomes" id="UP000187429">
    <property type="component" value="Unassembled WGS sequence"/>
</dbReference>
<dbReference type="PANTHER" id="PTHR15629">
    <property type="entry name" value="SH3YL1 PROTEIN"/>
    <property type="match status" value="1"/>
</dbReference>
<reference evidence="3" key="1">
    <citation type="submission" date="2017-01" db="EMBL/GenBank/DDBJ databases">
        <authorList>
            <person name="Wang Y."/>
            <person name="White M."/>
            <person name="Kvist S."/>
            <person name="Moncalvo J.-M."/>
        </authorList>
    </citation>
    <scope>NUCLEOTIDE SEQUENCE [LARGE SCALE GENOMIC DNA]</scope>
    <source>
        <strain evidence="3">ID-206-W2</strain>
    </source>
</reference>
<dbReference type="InterPro" id="IPR007461">
    <property type="entry name" value="Ysc84_actin-binding"/>
</dbReference>